<keyword evidence="4" id="KW-0479">Metal-binding</keyword>
<dbReference type="GO" id="GO:0005506">
    <property type="term" value="F:iron ion binding"/>
    <property type="evidence" value="ECO:0007669"/>
    <property type="project" value="InterPro"/>
</dbReference>
<dbReference type="PANTHER" id="PTHR24305:SF237">
    <property type="entry name" value="CYTOCHROME P450 MONOOXYGENASE ATNE-RELATED"/>
    <property type="match status" value="1"/>
</dbReference>
<evidence type="ECO:0000256" key="2">
    <source>
        <dbReference type="ARBA" id="ARBA00010617"/>
    </source>
</evidence>
<dbReference type="GO" id="GO:0020037">
    <property type="term" value="F:heme binding"/>
    <property type="evidence" value="ECO:0007669"/>
    <property type="project" value="InterPro"/>
</dbReference>
<keyword evidence="9" id="KW-1185">Reference proteome</keyword>
<accession>A0AAN6LUS4</accession>
<reference evidence="8 9" key="1">
    <citation type="submission" date="2021-02" db="EMBL/GenBank/DDBJ databases">
        <title>Genome assembly of Pseudopithomyces chartarum.</title>
        <authorList>
            <person name="Jauregui R."/>
            <person name="Singh J."/>
            <person name="Voisey C."/>
        </authorList>
    </citation>
    <scope>NUCLEOTIDE SEQUENCE [LARGE SCALE GENOMIC DNA]</scope>
    <source>
        <strain evidence="8 9">AGR01</strain>
    </source>
</reference>
<comment type="caution">
    <text evidence="8">The sequence shown here is derived from an EMBL/GenBank/DDBJ whole genome shotgun (WGS) entry which is preliminary data.</text>
</comment>
<evidence type="ECO:0000313" key="9">
    <source>
        <dbReference type="Proteomes" id="UP001280581"/>
    </source>
</evidence>
<dbReference type="AlphaFoldDB" id="A0AAN6LUS4"/>
<evidence type="ECO:0000256" key="6">
    <source>
        <dbReference type="ARBA" id="ARBA00023004"/>
    </source>
</evidence>
<dbReference type="Proteomes" id="UP001280581">
    <property type="component" value="Unassembled WGS sequence"/>
</dbReference>
<protein>
    <recommendedName>
        <fullName evidence="10">Cytochrome P450</fullName>
    </recommendedName>
</protein>
<dbReference type="Gene3D" id="1.10.630.10">
    <property type="entry name" value="Cytochrome P450"/>
    <property type="match status" value="1"/>
</dbReference>
<dbReference type="SUPFAM" id="SSF48264">
    <property type="entry name" value="Cytochrome P450"/>
    <property type="match status" value="1"/>
</dbReference>
<dbReference type="EMBL" id="WVTA01000009">
    <property type="protein sequence ID" value="KAK3207163.1"/>
    <property type="molecule type" value="Genomic_DNA"/>
</dbReference>
<comment type="cofactor">
    <cofactor evidence="1">
        <name>heme</name>
        <dbReference type="ChEBI" id="CHEBI:30413"/>
    </cofactor>
</comment>
<name>A0AAN6LUS4_9PLEO</name>
<dbReference type="Pfam" id="PF00067">
    <property type="entry name" value="p450"/>
    <property type="match status" value="2"/>
</dbReference>
<evidence type="ECO:0000313" key="8">
    <source>
        <dbReference type="EMBL" id="KAK3207163.1"/>
    </source>
</evidence>
<dbReference type="PRINTS" id="PR00385">
    <property type="entry name" value="P450"/>
</dbReference>
<evidence type="ECO:0000256" key="4">
    <source>
        <dbReference type="ARBA" id="ARBA00022723"/>
    </source>
</evidence>
<keyword evidence="5" id="KW-0560">Oxidoreductase</keyword>
<evidence type="ECO:0008006" key="10">
    <source>
        <dbReference type="Google" id="ProtNLM"/>
    </source>
</evidence>
<keyword evidence="3" id="KW-0349">Heme</keyword>
<evidence type="ECO:0000256" key="1">
    <source>
        <dbReference type="ARBA" id="ARBA00001971"/>
    </source>
</evidence>
<evidence type="ECO:0000256" key="5">
    <source>
        <dbReference type="ARBA" id="ARBA00023002"/>
    </source>
</evidence>
<dbReference type="GO" id="GO:0004497">
    <property type="term" value="F:monooxygenase activity"/>
    <property type="evidence" value="ECO:0007669"/>
    <property type="project" value="UniProtKB-KW"/>
</dbReference>
<dbReference type="InterPro" id="IPR050121">
    <property type="entry name" value="Cytochrome_P450_monoxygenase"/>
</dbReference>
<comment type="similarity">
    <text evidence="2">Belongs to the cytochrome P450 family.</text>
</comment>
<keyword evidence="6" id="KW-0408">Iron</keyword>
<sequence>MDLFFLSVLLYLVYLGISTIRNLFFHPLSDVSGPFLARISILPSFYHASKGDRHLWIEANFKIYGDKFRACPNTVLFNTPRAYNDIHSTRANTTCGDFYRAWKRDEHDVTVMNSTDPAHHAKLRKLLNLAFTDQSLKASGPVIAKHVDRWLYLLTGNTERHIRRLDQKDGQIGMWSHPFNMAIVVERLIFDILGELCYGASFDTKEPGENPLKEVPEQIMKSVKFGFTLSKSPLFPVFLYLQPRGLSRVINYLRKKEVKLYNAFIETSVDKRIESHKAHPSQEAEDMFHFFLTAIDPDTGRPAFENRNRLLSESRVLTLAGTDTTASSVCALFFYLSRYPAVTARLTSEIRDTFDSIKEIAPGPKLSQSPGDLPREVLPGGAVIDGFPCPPGTSVGCSAWSMGRSETLYGADADVFRPERWMPSDDTHVLKMRRCFHPFSIGPMNCVGQNLAILEFQLIVAKTVWATDFSVPEMELNKEGSDRQVNPVYNVTDAYLSLKVGPFLRFRQRLG</sequence>
<evidence type="ECO:0000256" key="3">
    <source>
        <dbReference type="ARBA" id="ARBA00022617"/>
    </source>
</evidence>
<organism evidence="8 9">
    <name type="scientific">Pseudopithomyces chartarum</name>
    <dbReference type="NCBI Taxonomy" id="1892770"/>
    <lineage>
        <taxon>Eukaryota</taxon>
        <taxon>Fungi</taxon>
        <taxon>Dikarya</taxon>
        <taxon>Ascomycota</taxon>
        <taxon>Pezizomycotina</taxon>
        <taxon>Dothideomycetes</taxon>
        <taxon>Pleosporomycetidae</taxon>
        <taxon>Pleosporales</taxon>
        <taxon>Massarineae</taxon>
        <taxon>Didymosphaeriaceae</taxon>
        <taxon>Pseudopithomyces</taxon>
    </lineage>
</organism>
<dbReference type="InterPro" id="IPR036396">
    <property type="entry name" value="Cyt_P450_sf"/>
</dbReference>
<keyword evidence="7" id="KW-0503">Monooxygenase</keyword>
<dbReference type="PANTHER" id="PTHR24305">
    <property type="entry name" value="CYTOCHROME P450"/>
    <property type="match status" value="1"/>
</dbReference>
<gene>
    <name evidence="8" type="ORF">GRF29_103g23841</name>
</gene>
<dbReference type="InterPro" id="IPR001128">
    <property type="entry name" value="Cyt_P450"/>
</dbReference>
<proteinExistence type="inferred from homology"/>
<evidence type="ECO:0000256" key="7">
    <source>
        <dbReference type="ARBA" id="ARBA00023033"/>
    </source>
</evidence>
<dbReference type="GO" id="GO:0016705">
    <property type="term" value="F:oxidoreductase activity, acting on paired donors, with incorporation or reduction of molecular oxygen"/>
    <property type="evidence" value="ECO:0007669"/>
    <property type="project" value="InterPro"/>
</dbReference>